<evidence type="ECO:0000313" key="2">
    <source>
        <dbReference type="EMBL" id="CAG7721490.1"/>
    </source>
</evidence>
<feature type="domain" description="Integrase catalytic" evidence="1">
    <location>
        <begin position="1"/>
        <end position="139"/>
    </location>
</feature>
<gene>
    <name evidence="2" type="ORF">AFUS01_LOCUS10703</name>
</gene>
<evidence type="ECO:0000259" key="1">
    <source>
        <dbReference type="PROSITE" id="PS50994"/>
    </source>
</evidence>
<proteinExistence type="predicted"/>
<sequence length="255" mass="29200">MSTDSTILALRRFISRRRNPSGLYFDNGTNFHGADNELRRAWSEIHFGKMQDELSTNGTSWKFNPPLAPHMGGAWDRLVRSVKTTLKFILKERCPKEEVLHTVMCEAENTVNSRPLIHVSLDKDDPEALTPNHFLIGTAGNSTTPGVFSDDDLHLRKQWRFAQRLSDMFWKRWLHEYLPTLSKRNKWNVMAEPLELNDVVIIADDIAPRNRWPKGIIVAVHPGRDGQVRVADVKTVTGVCRRPATKLIKLNVRSN</sequence>
<dbReference type="GO" id="GO:0015074">
    <property type="term" value="P:DNA integration"/>
    <property type="evidence" value="ECO:0007669"/>
    <property type="project" value="InterPro"/>
</dbReference>
<keyword evidence="3" id="KW-1185">Reference proteome</keyword>
<reference evidence="2" key="1">
    <citation type="submission" date="2021-06" db="EMBL/GenBank/DDBJ databases">
        <authorList>
            <person name="Hodson N. C."/>
            <person name="Mongue J. A."/>
            <person name="Jaron S. K."/>
        </authorList>
    </citation>
    <scope>NUCLEOTIDE SEQUENCE</scope>
</reference>
<protein>
    <recommendedName>
        <fullName evidence="1">Integrase catalytic domain-containing protein</fullName>
    </recommendedName>
</protein>
<dbReference type="PROSITE" id="PS50994">
    <property type="entry name" value="INTEGRASE"/>
    <property type="match status" value="1"/>
</dbReference>
<dbReference type="Pfam" id="PF18701">
    <property type="entry name" value="DUF5641"/>
    <property type="match status" value="1"/>
</dbReference>
<evidence type="ECO:0000313" key="3">
    <source>
        <dbReference type="Proteomes" id="UP000708208"/>
    </source>
</evidence>
<dbReference type="PANTHER" id="PTHR47331">
    <property type="entry name" value="PHD-TYPE DOMAIN-CONTAINING PROTEIN"/>
    <property type="match status" value="1"/>
</dbReference>
<name>A0A8J2JPI5_9HEXA</name>
<dbReference type="AlphaFoldDB" id="A0A8J2JPI5"/>
<dbReference type="InterPro" id="IPR040676">
    <property type="entry name" value="DUF5641"/>
</dbReference>
<organism evidence="2 3">
    <name type="scientific">Allacma fusca</name>
    <dbReference type="NCBI Taxonomy" id="39272"/>
    <lineage>
        <taxon>Eukaryota</taxon>
        <taxon>Metazoa</taxon>
        <taxon>Ecdysozoa</taxon>
        <taxon>Arthropoda</taxon>
        <taxon>Hexapoda</taxon>
        <taxon>Collembola</taxon>
        <taxon>Symphypleona</taxon>
        <taxon>Sminthuridae</taxon>
        <taxon>Allacma</taxon>
    </lineage>
</organism>
<dbReference type="OrthoDB" id="8958038at2759"/>
<dbReference type="EMBL" id="CAJVCH010080007">
    <property type="protein sequence ID" value="CAG7721490.1"/>
    <property type="molecule type" value="Genomic_DNA"/>
</dbReference>
<accession>A0A8J2JPI5</accession>
<dbReference type="Proteomes" id="UP000708208">
    <property type="component" value="Unassembled WGS sequence"/>
</dbReference>
<dbReference type="PANTHER" id="PTHR47331:SF1">
    <property type="entry name" value="GAG-LIKE PROTEIN"/>
    <property type="match status" value="1"/>
</dbReference>
<comment type="caution">
    <text evidence="2">The sequence shown here is derived from an EMBL/GenBank/DDBJ whole genome shotgun (WGS) entry which is preliminary data.</text>
</comment>
<dbReference type="InterPro" id="IPR001584">
    <property type="entry name" value="Integrase_cat-core"/>
</dbReference>